<evidence type="ECO:0000313" key="4">
    <source>
        <dbReference type="Proteomes" id="UP001500466"/>
    </source>
</evidence>
<keyword evidence="2" id="KW-0812">Transmembrane</keyword>
<proteinExistence type="predicted"/>
<keyword evidence="2" id="KW-1133">Transmembrane helix</keyword>
<dbReference type="EMBL" id="BAABHS010000013">
    <property type="protein sequence ID" value="GAA4970582.1"/>
    <property type="molecule type" value="Genomic_DNA"/>
</dbReference>
<feature type="region of interest" description="Disordered" evidence="1">
    <location>
        <begin position="1"/>
        <end position="74"/>
    </location>
</feature>
<accession>A0ABP9HHI6</accession>
<gene>
    <name evidence="3" type="ORF">GCM10023205_40250</name>
</gene>
<keyword evidence="4" id="KW-1185">Reference proteome</keyword>
<feature type="compositionally biased region" description="Low complexity" evidence="1">
    <location>
        <begin position="109"/>
        <end position="125"/>
    </location>
</feature>
<evidence type="ECO:0000256" key="1">
    <source>
        <dbReference type="SAM" id="MobiDB-lite"/>
    </source>
</evidence>
<sequence length="303" mass="30125">MSDNGYPGRPGTPGGGPPPAGYPGGPAAGGGYPAGPPQGGAYDATMPAHPVAGFGAPPPGYPVGPTNAGFPPQPPRPKKTGIIVGAVGAVVVVIVAVVLVFALKDDGKSGSASSTGSPTPSATSDKQTITPTEDDPTEPPTSAPATSAPATSAPATTAAPTSAAPTAALALPASIKGKPRLTETGDIADAVTKVNGVFSPNFSGVSTRIYGTSANDSQPYAATTATKRSTVPSDYVRTFVPSSAGATEMPVTWSHPGLLRCWLTDDSTSCLWGDDNRLVYLLSPVSAAESATVVDKIYLGQTP</sequence>
<comment type="caution">
    <text evidence="3">The sequence shown here is derived from an EMBL/GenBank/DDBJ whole genome shotgun (WGS) entry which is preliminary data.</text>
</comment>
<evidence type="ECO:0000256" key="2">
    <source>
        <dbReference type="SAM" id="Phobius"/>
    </source>
</evidence>
<evidence type="ECO:0000313" key="3">
    <source>
        <dbReference type="EMBL" id="GAA4970582.1"/>
    </source>
</evidence>
<name>A0ABP9HHI6_9ACTN</name>
<feature type="compositionally biased region" description="Low complexity" evidence="1">
    <location>
        <begin position="143"/>
        <end position="164"/>
    </location>
</feature>
<keyword evidence="2" id="KW-0472">Membrane</keyword>
<feature type="region of interest" description="Disordered" evidence="1">
    <location>
        <begin position="106"/>
        <end position="164"/>
    </location>
</feature>
<reference evidence="4" key="1">
    <citation type="journal article" date="2019" name="Int. J. Syst. Evol. Microbiol.">
        <title>The Global Catalogue of Microorganisms (GCM) 10K type strain sequencing project: providing services to taxonomists for standard genome sequencing and annotation.</title>
        <authorList>
            <consortium name="The Broad Institute Genomics Platform"/>
            <consortium name="The Broad Institute Genome Sequencing Center for Infectious Disease"/>
            <person name="Wu L."/>
            <person name="Ma J."/>
        </authorList>
    </citation>
    <scope>NUCLEOTIDE SEQUENCE [LARGE SCALE GENOMIC DNA]</scope>
    <source>
        <strain evidence="4">JCM 17986</strain>
    </source>
</reference>
<feature type="compositionally biased region" description="Gly residues" evidence="1">
    <location>
        <begin position="22"/>
        <end position="33"/>
    </location>
</feature>
<protein>
    <submittedName>
        <fullName evidence="3">Uncharacterized protein</fullName>
    </submittedName>
</protein>
<feature type="transmembrane region" description="Helical" evidence="2">
    <location>
        <begin position="82"/>
        <end position="103"/>
    </location>
</feature>
<organism evidence="3 4">
    <name type="scientific">Yinghuangia aomiensis</name>
    <dbReference type="NCBI Taxonomy" id="676205"/>
    <lineage>
        <taxon>Bacteria</taxon>
        <taxon>Bacillati</taxon>
        <taxon>Actinomycetota</taxon>
        <taxon>Actinomycetes</taxon>
        <taxon>Kitasatosporales</taxon>
        <taxon>Streptomycetaceae</taxon>
        <taxon>Yinghuangia</taxon>
    </lineage>
</organism>
<dbReference type="Proteomes" id="UP001500466">
    <property type="component" value="Unassembled WGS sequence"/>
</dbReference>